<evidence type="ECO:0000256" key="1">
    <source>
        <dbReference type="SAM" id="Coils"/>
    </source>
</evidence>
<dbReference type="Proteomes" id="UP000826725">
    <property type="component" value="Chromosome"/>
</dbReference>
<gene>
    <name evidence="2" type="ORF">DGMP_09880</name>
</gene>
<evidence type="ECO:0000313" key="2">
    <source>
        <dbReference type="EMBL" id="BCL60295.1"/>
    </source>
</evidence>
<dbReference type="AlphaFoldDB" id="A0A8D5FGQ5"/>
<organism evidence="2 3">
    <name type="scientific">Desulfomarina profundi</name>
    <dbReference type="NCBI Taxonomy" id="2772557"/>
    <lineage>
        <taxon>Bacteria</taxon>
        <taxon>Pseudomonadati</taxon>
        <taxon>Thermodesulfobacteriota</taxon>
        <taxon>Desulfobulbia</taxon>
        <taxon>Desulfobulbales</taxon>
        <taxon>Desulfobulbaceae</taxon>
        <taxon>Desulfomarina</taxon>
    </lineage>
</organism>
<accession>A0A8D5FGQ5</accession>
<dbReference type="EMBL" id="AP024086">
    <property type="protein sequence ID" value="BCL60295.1"/>
    <property type="molecule type" value="Genomic_DNA"/>
</dbReference>
<keyword evidence="3" id="KW-1185">Reference proteome</keyword>
<feature type="coiled-coil region" evidence="1">
    <location>
        <begin position="17"/>
        <end position="59"/>
    </location>
</feature>
<dbReference type="RefSeq" id="WP_228856436.1">
    <property type="nucleotide sequence ID" value="NZ_AP024086.1"/>
</dbReference>
<reference evidence="2" key="1">
    <citation type="submission" date="2020-09" db="EMBL/GenBank/DDBJ databases">
        <title>Desulfogranum mesoprofundum gen. nov., sp. nov., a novel mesophilic, sulfate-reducing chemolithoautotroph isolated from a deep-sea hydrothermal vent chimney in the Suiyo Seamount.</title>
        <authorList>
            <person name="Hashimoto Y."/>
            <person name="Nakagawa S."/>
        </authorList>
    </citation>
    <scope>NUCLEOTIDE SEQUENCE</scope>
    <source>
        <strain evidence="2">KT2</strain>
    </source>
</reference>
<dbReference type="KEGG" id="dbk:DGMP_09880"/>
<keyword evidence="1" id="KW-0175">Coiled coil</keyword>
<proteinExistence type="predicted"/>
<protein>
    <submittedName>
        <fullName evidence="2">Uncharacterized protein</fullName>
    </submittedName>
</protein>
<name>A0A8D5FGQ5_9BACT</name>
<sequence length="73" mass="8433">MSIKALALDLYRAHKVVGELRKTLEKASADEQELLKNELKKAENEYRILRNMLDGEKDTASSRKRFSRFSSFG</sequence>
<evidence type="ECO:0000313" key="3">
    <source>
        <dbReference type="Proteomes" id="UP000826725"/>
    </source>
</evidence>